<evidence type="ECO:0000256" key="2">
    <source>
        <dbReference type="ARBA" id="ARBA00022692"/>
    </source>
</evidence>
<evidence type="ECO:0000256" key="1">
    <source>
        <dbReference type="ARBA" id="ARBA00004141"/>
    </source>
</evidence>
<feature type="domain" description="G-protein coupled receptors family 1 profile" evidence="10">
    <location>
        <begin position="1"/>
        <end position="244"/>
    </location>
</feature>
<evidence type="ECO:0000313" key="12">
    <source>
        <dbReference type="Proteomes" id="UP000507470"/>
    </source>
</evidence>
<feature type="transmembrane region" description="Helical" evidence="9">
    <location>
        <begin position="224"/>
        <end position="245"/>
    </location>
</feature>
<comment type="similarity">
    <text evidence="8">Belongs to the G-protein coupled receptor 1 family.</text>
</comment>
<keyword evidence="4 8" id="KW-0297">G-protein coupled receptor</keyword>
<dbReference type="Pfam" id="PF00001">
    <property type="entry name" value="7tm_1"/>
    <property type="match status" value="1"/>
</dbReference>
<evidence type="ECO:0000313" key="11">
    <source>
        <dbReference type="EMBL" id="CAC5389392.1"/>
    </source>
</evidence>
<comment type="subcellular location">
    <subcellularLocation>
        <location evidence="1">Membrane</location>
        <topology evidence="1">Multi-pass membrane protein</topology>
    </subcellularLocation>
</comment>
<keyword evidence="3 9" id="KW-1133">Transmembrane helix</keyword>
<dbReference type="Proteomes" id="UP000507470">
    <property type="component" value="Unassembled WGS sequence"/>
</dbReference>
<dbReference type="PROSITE" id="PS00237">
    <property type="entry name" value="G_PROTEIN_RECEP_F1_1"/>
    <property type="match status" value="1"/>
</dbReference>
<evidence type="ECO:0000256" key="6">
    <source>
        <dbReference type="ARBA" id="ARBA00023170"/>
    </source>
</evidence>
<evidence type="ECO:0000256" key="8">
    <source>
        <dbReference type="RuleBase" id="RU000688"/>
    </source>
</evidence>
<feature type="transmembrane region" description="Helical" evidence="9">
    <location>
        <begin position="128"/>
        <end position="153"/>
    </location>
</feature>
<dbReference type="PRINTS" id="PR00237">
    <property type="entry name" value="GPCRRHODOPSN"/>
</dbReference>
<evidence type="ECO:0000256" key="5">
    <source>
        <dbReference type="ARBA" id="ARBA00023136"/>
    </source>
</evidence>
<evidence type="ECO:0000256" key="7">
    <source>
        <dbReference type="ARBA" id="ARBA00023224"/>
    </source>
</evidence>
<feature type="transmembrane region" description="Helical" evidence="9">
    <location>
        <begin position="40"/>
        <end position="60"/>
    </location>
</feature>
<evidence type="ECO:0000256" key="9">
    <source>
        <dbReference type="SAM" id="Phobius"/>
    </source>
</evidence>
<dbReference type="Gene3D" id="1.20.1070.10">
    <property type="entry name" value="Rhodopsin 7-helix transmembrane proteins"/>
    <property type="match status" value="1"/>
</dbReference>
<sequence length="348" mass="38804">MYVAAICCLNFLMATFGTPMVVLSCFNKVWLFGQSGCSYYGFLISFGGLASMLLLTMISVDRYIYIVKHNLSKHLSTSPIIICTTVCCFITIGFTISPLIGWNQYTYEGVGTACAIDLVGEHNNGKSYVLALFSVYFAFPLSVMIFAYGSIYAKVVRDSKAQLKYNGNDGSVETRSQFRKKLTNEQELAITVTMIIGFFLISYTPYTCVLLWKVLSMDGEINPIAMAIPAMITKIAGIFTPFVYLSRSKVFRKHLLNLYPCLRSKKKVHAARGIEQRDVISVNLKGETTRVYTSNTIEGNGSKQHADRNCPSIKHEISINDENVPNMISNIHSTVAVFTVAKSDIYKK</sequence>
<name>A0A6J8C0K2_MYTCO</name>
<gene>
    <name evidence="11" type="ORF">MCOR_24556</name>
</gene>
<feature type="transmembrane region" description="Helical" evidence="9">
    <location>
        <begin position="188"/>
        <end position="212"/>
    </location>
</feature>
<reference evidence="11 12" key="1">
    <citation type="submission" date="2020-06" db="EMBL/GenBank/DDBJ databases">
        <authorList>
            <person name="Li R."/>
            <person name="Bekaert M."/>
        </authorList>
    </citation>
    <scope>NUCLEOTIDE SEQUENCE [LARGE SCALE GENOMIC DNA]</scope>
    <source>
        <strain evidence="12">wild</strain>
    </source>
</reference>
<dbReference type="InterPro" id="IPR017452">
    <property type="entry name" value="GPCR_Rhodpsn_7TM"/>
</dbReference>
<evidence type="ECO:0000256" key="4">
    <source>
        <dbReference type="ARBA" id="ARBA00023040"/>
    </source>
</evidence>
<dbReference type="EMBL" id="CACVKT020004335">
    <property type="protein sequence ID" value="CAC5389392.1"/>
    <property type="molecule type" value="Genomic_DNA"/>
</dbReference>
<dbReference type="AlphaFoldDB" id="A0A6J8C0K2"/>
<dbReference type="PANTHER" id="PTHR24240">
    <property type="entry name" value="OPSIN"/>
    <property type="match status" value="1"/>
</dbReference>
<evidence type="ECO:0000256" key="3">
    <source>
        <dbReference type="ARBA" id="ARBA00022989"/>
    </source>
</evidence>
<organism evidence="11 12">
    <name type="scientific">Mytilus coruscus</name>
    <name type="common">Sea mussel</name>
    <dbReference type="NCBI Taxonomy" id="42192"/>
    <lineage>
        <taxon>Eukaryota</taxon>
        <taxon>Metazoa</taxon>
        <taxon>Spiralia</taxon>
        <taxon>Lophotrochozoa</taxon>
        <taxon>Mollusca</taxon>
        <taxon>Bivalvia</taxon>
        <taxon>Autobranchia</taxon>
        <taxon>Pteriomorphia</taxon>
        <taxon>Mytilida</taxon>
        <taxon>Mytiloidea</taxon>
        <taxon>Mytilidae</taxon>
        <taxon>Mytilinae</taxon>
        <taxon>Mytilus</taxon>
    </lineage>
</organism>
<keyword evidence="12" id="KW-1185">Reference proteome</keyword>
<dbReference type="GO" id="GO:0016020">
    <property type="term" value="C:membrane"/>
    <property type="evidence" value="ECO:0007669"/>
    <property type="project" value="UniProtKB-SubCell"/>
</dbReference>
<keyword evidence="2 8" id="KW-0812">Transmembrane</keyword>
<protein>
    <submittedName>
        <fullName evidence="11">OPN4</fullName>
    </submittedName>
</protein>
<evidence type="ECO:0000259" key="10">
    <source>
        <dbReference type="PROSITE" id="PS50262"/>
    </source>
</evidence>
<proteinExistence type="inferred from homology"/>
<keyword evidence="7 8" id="KW-0807">Transducer</keyword>
<dbReference type="InterPro" id="IPR000276">
    <property type="entry name" value="GPCR_Rhodpsn"/>
</dbReference>
<dbReference type="InterPro" id="IPR050125">
    <property type="entry name" value="GPCR_opsins"/>
</dbReference>
<dbReference type="GO" id="GO:0004930">
    <property type="term" value="F:G protein-coupled receptor activity"/>
    <property type="evidence" value="ECO:0007669"/>
    <property type="project" value="UniProtKB-KW"/>
</dbReference>
<accession>A0A6J8C0K2</accession>
<dbReference type="PROSITE" id="PS50262">
    <property type="entry name" value="G_PROTEIN_RECEP_F1_2"/>
    <property type="match status" value="1"/>
</dbReference>
<keyword evidence="6 8" id="KW-0675">Receptor</keyword>
<feature type="transmembrane region" description="Helical" evidence="9">
    <location>
        <begin position="80"/>
        <end position="100"/>
    </location>
</feature>
<dbReference type="SUPFAM" id="SSF81321">
    <property type="entry name" value="Family A G protein-coupled receptor-like"/>
    <property type="match status" value="1"/>
</dbReference>
<keyword evidence="5 9" id="KW-0472">Membrane</keyword>
<dbReference type="OrthoDB" id="6130122at2759"/>